<dbReference type="InterPro" id="IPR013549">
    <property type="entry name" value="DUF1731"/>
</dbReference>
<keyword evidence="5" id="KW-1185">Reference proteome</keyword>
<evidence type="ECO:0000313" key="4">
    <source>
        <dbReference type="EMBL" id="GGF07328.1"/>
    </source>
</evidence>
<dbReference type="Pfam" id="PF01370">
    <property type="entry name" value="Epimerase"/>
    <property type="match status" value="1"/>
</dbReference>
<feature type="domain" description="DUF1731" evidence="3">
    <location>
        <begin position="254"/>
        <end position="300"/>
    </location>
</feature>
<dbReference type="RefSeq" id="WP_163394024.1">
    <property type="nucleotide sequence ID" value="NZ_BMKP01000003.1"/>
</dbReference>
<accession>A0ABQ1TZ09</accession>
<dbReference type="Pfam" id="PF08338">
    <property type="entry name" value="DUF1731"/>
    <property type="match status" value="1"/>
</dbReference>
<dbReference type="Proteomes" id="UP000655016">
    <property type="component" value="Unassembled WGS sequence"/>
</dbReference>
<dbReference type="InterPro" id="IPR010099">
    <property type="entry name" value="SDR39U1"/>
</dbReference>
<dbReference type="NCBIfam" id="TIGR01777">
    <property type="entry name" value="yfcH"/>
    <property type="match status" value="1"/>
</dbReference>
<dbReference type="InterPro" id="IPR036291">
    <property type="entry name" value="NAD(P)-bd_dom_sf"/>
</dbReference>
<sequence>MKKLVIAAGTGFLGQVLVNHFKDKFEEIVILTRGNSTTVDRVKYVNWNARTFSGWENELENATVLINLAGKSVDCRYTKENKKEILLSRIESTKVLNKAVLNCKNPPKHWLNSSTSTIYRFSLDKEMDETNGEIGNDFSINVALSWEKAFFKTETPNTLKTALRTSIVLGKNGGAFIPLYNLANFGLGGKQGKGNQFVSWIHEEDFARAIDFIIHKEITGVINVVSPEPIRNADFMEKLRKIVGFPFGIPINTFLLKIGSFIIRTEAELVLKSRNVIPKRLLENGFTFEFENVNDAFKNLIKKDKK</sequence>
<comment type="caution">
    <text evidence="4">The sequence shown here is derived from an EMBL/GenBank/DDBJ whole genome shotgun (WGS) entry which is preliminary data.</text>
</comment>
<comment type="similarity">
    <text evidence="1">Belongs to the NAD(P)-dependent epimerase/dehydratase family. SDR39U1 subfamily.</text>
</comment>
<evidence type="ECO:0000259" key="2">
    <source>
        <dbReference type="Pfam" id="PF01370"/>
    </source>
</evidence>
<feature type="domain" description="NAD-dependent epimerase/dehydratase" evidence="2">
    <location>
        <begin position="9"/>
        <end position="120"/>
    </location>
</feature>
<gene>
    <name evidence="4" type="ORF">GCM10011518_15730</name>
</gene>
<dbReference type="PANTHER" id="PTHR11092:SF0">
    <property type="entry name" value="EPIMERASE FAMILY PROTEIN SDR39U1"/>
    <property type="match status" value="1"/>
</dbReference>
<dbReference type="Gene3D" id="3.40.50.720">
    <property type="entry name" value="NAD(P)-binding Rossmann-like Domain"/>
    <property type="match status" value="1"/>
</dbReference>
<dbReference type="SUPFAM" id="SSF51735">
    <property type="entry name" value="NAD(P)-binding Rossmann-fold domains"/>
    <property type="match status" value="1"/>
</dbReference>
<evidence type="ECO:0000313" key="5">
    <source>
        <dbReference type="Proteomes" id="UP000655016"/>
    </source>
</evidence>
<proteinExistence type="inferred from homology"/>
<protein>
    <submittedName>
        <fullName evidence="4">Epimerase</fullName>
    </submittedName>
</protein>
<dbReference type="EMBL" id="BMKP01000003">
    <property type="protein sequence ID" value="GGF07328.1"/>
    <property type="molecule type" value="Genomic_DNA"/>
</dbReference>
<evidence type="ECO:0000259" key="3">
    <source>
        <dbReference type="Pfam" id="PF08338"/>
    </source>
</evidence>
<organism evidence="4 5">
    <name type="scientific">Flavobacterium limi</name>
    <dbReference type="NCBI Taxonomy" id="2045105"/>
    <lineage>
        <taxon>Bacteria</taxon>
        <taxon>Pseudomonadati</taxon>
        <taxon>Bacteroidota</taxon>
        <taxon>Flavobacteriia</taxon>
        <taxon>Flavobacteriales</taxon>
        <taxon>Flavobacteriaceae</taxon>
        <taxon>Flavobacterium</taxon>
    </lineage>
</organism>
<evidence type="ECO:0000256" key="1">
    <source>
        <dbReference type="ARBA" id="ARBA00009353"/>
    </source>
</evidence>
<dbReference type="InterPro" id="IPR001509">
    <property type="entry name" value="Epimerase_deHydtase"/>
</dbReference>
<name>A0ABQ1TZ09_9FLAO</name>
<reference evidence="5" key="1">
    <citation type="journal article" date="2019" name="Int. J. Syst. Evol. Microbiol.">
        <title>The Global Catalogue of Microorganisms (GCM) 10K type strain sequencing project: providing services to taxonomists for standard genome sequencing and annotation.</title>
        <authorList>
            <consortium name="The Broad Institute Genomics Platform"/>
            <consortium name="The Broad Institute Genome Sequencing Center for Infectious Disease"/>
            <person name="Wu L."/>
            <person name="Ma J."/>
        </authorList>
    </citation>
    <scope>NUCLEOTIDE SEQUENCE [LARGE SCALE GENOMIC DNA]</scope>
    <source>
        <strain evidence="5">CGMCC 1.16060</strain>
    </source>
</reference>
<dbReference type="PANTHER" id="PTHR11092">
    <property type="entry name" value="SUGAR NUCLEOTIDE EPIMERASE RELATED"/>
    <property type="match status" value="1"/>
</dbReference>